<dbReference type="Pfam" id="PF01825">
    <property type="entry name" value="GPS"/>
    <property type="match status" value="1"/>
</dbReference>
<evidence type="ECO:0000256" key="10">
    <source>
        <dbReference type="SAM" id="Phobius"/>
    </source>
</evidence>
<keyword evidence="6 10" id="KW-0472">Membrane</keyword>
<dbReference type="PANTHER" id="PTHR10877">
    <property type="entry name" value="POLYCYSTIN FAMILY MEMBER"/>
    <property type="match status" value="1"/>
</dbReference>
<dbReference type="eggNOG" id="KOG3599">
    <property type="taxonomic scope" value="Eukaryota"/>
</dbReference>
<dbReference type="Pfam" id="PF20519">
    <property type="entry name" value="Polycystin_dom"/>
    <property type="match status" value="1"/>
</dbReference>
<name>T1ISY4_STRMM</name>
<dbReference type="Gene3D" id="1.10.287.70">
    <property type="match status" value="1"/>
</dbReference>
<dbReference type="OMA" id="NIIDECA"/>
<keyword evidence="5 10" id="KW-1133">Transmembrane helix</keyword>
<dbReference type="SUPFAM" id="SSF49299">
    <property type="entry name" value="PKD domain"/>
    <property type="match status" value="1"/>
</dbReference>
<dbReference type="HOGENOM" id="CLU_227722_0_0_1"/>
<keyword evidence="7" id="KW-0325">Glycoprotein</keyword>
<dbReference type="InterPro" id="IPR046338">
    <property type="entry name" value="GAIN_dom_sf"/>
</dbReference>
<evidence type="ECO:0000256" key="9">
    <source>
        <dbReference type="SAM" id="MobiDB-lite"/>
    </source>
</evidence>
<dbReference type="InterPro" id="IPR003915">
    <property type="entry name" value="PKD_2"/>
</dbReference>
<dbReference type="SUPFAM" id="SSF49723">
    <property type="entry name" value="Lipase/lipooxygenase domain (PLAT/LH2 domain)"/>
    <property type="match status" value="1"/>
</dbReference>
<organism evidence="13 14">
    <name type="scientific">Strigamia maritima</name>
    <name type="common">European centipede</name>
    <name type="synonym">Geophilus maritimus</name>
    <dbReference type="NCBI Taxonomy" id="126957"/>
    <lineage>
        <taxon>Eukaryota</taxon>
        <taxon>Metazoa</taxon>
        <taxon>Ecdysozoa</taxon>
        <taxon>Arthropoda</taxon>
        <taxon>Myriapoda</taxon>
        <taxon>Chilopoda</taxon>
        <taxon>Pleurostigmophora</taxon>
        <taxon>Geophilomorpha</taxon>
        <taxon>Linotaeniidae</taxon>
        <taxon>Strigamia</taxon>
    </lineage>
</organism>
<feature type="compositionally biased region" description="Acidic residues" evidence="9">
    <location>
        <begin position="1963"/>
        <end position="1972"/>
    </location>
</feature>
<dbReference type="Pfam" id="PF08016">
    <property type="entry name" value="PKD_channel"/>
    <property type="match status" value="1"/>
</dbReference>
<dbReference type="InterPro" id="IPR036392">
    <property type="entry name" value="PLAT/LH2_dom_sf"/>
</dbReference>
<dbReference type="PhylomeDB" id="T1ISY4"/>
<dbReference type="PROSITE" id="PS50095">
    <property type="entry name" value="PLAT"/>
    <property type="match status" value="1"/>
</dbReference>
<evidence type="ECO:0000256" key="1">
    <source>
        <dbReference type="ARBA" id="ARBA00004141"/>
    </source>
</evidence>
<evidence type="ECO:0000256" key="3">
    <source>
        <dbReference type="ARBA" id="ARBA00022692"/>
    </source>
</evidence>
<evidence type="ECO:0000256" key="2">
    <source>
        <dbReference type="ARBA" id="ARBA00007200"/>
    </source>
</evidence>
<dbReference type="PRINTS" id="PR01433">
    <property type="entry name" value="POLYCYSTIN2"/>
</dbReference>
<dbReference type="GO" id="GO:0016020">
    <property type="term" value="C:membrane"/>
    <property type="evidence" value="ECO:0007669"/>
    <property type="project" value="UniProtKB-SubCell"/>
</dbReference>
<comment type="similarity">
    <text evidence="2">Belongs to the polycystin family.</text>
</comment>
<feature type="domain" description="PLAT" evidence="12">
    <location>
        <begin position="1655"/>
        <end position="1773"/>
    </location>
</feature>
<dbReference type="InterPro" id="IPR001024">
    <property type="entry name" value="PLAT/LH2_dom"/>
</dbReference>
<dbReference type="GO" id="GO:0005509">
    <property type="term" value="F:calcium ion binding"/>
    <property type="evidence" value="ECO:0007669"/>
    <property type="project" value="InterPro"/>
</dbReference>
<dbReference type="InterPro" id="IPR035986">
    <property type="entry name" value="PKD_dom_sf"/>
</dbReference>
<evidence type="ECO:0000256" key="11">
    <source>
        <dbReference type="SAM" id="SignalP"/>
    </source>
</evidence>
<evidence type="ECO:0000256" key="4">
    <source>
        <dbReference type="ARBA" id="ARBA00022729"/>
    </source>
</evidence>
<dbReference type="Gene3D" id="2.60.60.20">
    <property type="entry name" value="PLAT/LH2 domain"/>
    <property type="match status" value="1"/>
</dbReference>
<dbReference type="Pfam" id="PF01477">
    <property type="entry name" value="PLAT"/>
    <property type="match status" value="1"/>
</dbReference>
<keyword evidence="14" id="KW-1185">Reference proteome</keyword>
<feature type="transmembrane region" description="Helical" evidence="10">
    <location>
        <begin position="1925"/>
        <end position="1952"/>
    </location>
</feature>
<feature type="region of interest" description="Disordered" evidence="9">
    <location>
        <begin position="1963"/>
        <end position="1985"/>
    </location>
</feature>
<feature type="transmembrane region" description="Helical" evidence="10">
    <location>
        <begin position="2023"/>
        <end position="2040"/>
    </location>
</feature>
<comment type="caution">
    <text evidence="8">Lacks conserved residue(s) required for the propagation of feature annotation.</text>
</comment>
<sequence length="2628" mass="298571">MSPSTSNLTAMNKLAYLFCLVFCFNYGKSEKDNSTGCYLDSLSDPDFHFSPDIENLQQKTTPDICQQRCLLMDYGFNYAGIQFQNVCLCAYRLTHEDKIKSSSNCVWKDLIGQEEVETQIFLITKVNYHPVTLSCTEVKNTEKSDVLATIECSLSPQNPNLKYTFNFDDGGLSSALSDMPKIKNEYFIPGKYKISAAIIYPNDSYEVMYKTVEVKMQLQTEAQFAMECPKQVLSGDLMICNITSFSGTNMEISISPSEDYCPENKTTFTLPDITKVSVGLGFSLAQPINMASQPLIYDIDTRYFVLASTFMPTEGIISTVKLFLLSPGRIQLKVLRPKFPSQYCPRAVSCNGSTDYYEVVSYSFPEEVGSYDKMRGLESVTHHISNGPLVKTGDVLAFQFVDSGHTLISPIGYREASDGEISDFTLTKFGSYGRKLGVQHFVEAIITPNSALVYGQTYSQEGYCILDFTLQSKGPAGDFTETSEPQRILIGPADEDFQLKCDTTTIYTHKFKYPKAGTFAVSVTMESMTKNVTHNCQIQVWLHLLESDWSFTSNSPQVAPNDITFTVTYKGKDIIQNFGEVSMTWWWGDESSEVTSHLDKNPFPLSHHYKNQGEYIGSIKLSNQANSLTLKTPVLMSYEIKVKVTSEYYLLTEDKYELGFGPDNNMFRETTKVKFTLHCLGSNPDDIVGYAIQWGNGSKTDINSKEVWPAEHHEYFNTIGNYSITFFVTPKLRQPLSTVVDILHSTQPTACIIVDFADNSSLEMYGSKDICEKQKSDNPMFINANWIKTPSTIFPMNITHTYNEKNNYNVTLYGFTAKSTRISSAMIFINSYPYRPKPDAWILINSTQYLYPLTIRRSDDRFIETGTTITYNESLSLETRFDWTIWEVDENNGVKDLRGKNWLDNYSESTKKSYLYIKAKFLPYGLYKVVFNYSVEKVGGKELANPLVLWSFTYLRIISSDLIPVIINNAVRYIERGYGQMILLNPMTLSIDPDNEAGNFSIVWICRQKNENFDNFDDTNIQEVPKPGGQNSAGGGGCFGNGPGVVNIKDGLWEFNTSSLISKNMEISILVKVGKGTRSAIAILDVKIIAHKIPILDLRCAVSKLCLKMSNVRNLLNPALRLAMIGECVDDCPPNLKKTLASAAMDFVVDKVPEGGTCVLKDQESKLALIDTFTVVCEDWIDPDNTEIKSYKAFIKDENQENNVLLSTFQSQFDLILKPGQLNVFVSISDTTRAYTIAKLGAVEVKAPTQEEFKAFIASKLQYFRLTGNQLQLMQVIQVIQVLLNYYGINRPDMKTESDKHAQLTEANIGYLKDLNNMTINTMDNLERIAANLMEGLDMIFNDPNQKAATFRTPFKARNYLTNVLSVLGGIAMSTSNQLANSMVTQGDLNHVKEIDIDTRVKIGDSDLKIPKALSAVFEQAILNDAGKQALKEVKKFDRLISRHQRQILNNLVANEPPIEMKTLSGLVMHLKRGTNNLLRNKVDNLHDSAIKFPDFCQLHNDLKENCGDEQDVAYANLLRLLYREETAIIGKFYIGVVQLLSNVTQIFATNKTVDESVVNSNFTTNYTMNVFASGCHFYETGEKTWKPNGCTVVGLKKGVTTCSCNHLTKFATSFSVPPNPINFEYVFSHAGFINNTTVYATIISTLVLFIFSLFGLGIKTELGALPLPDNQPKDKYIYEVLVFTGTCKQAGTDSRTFARGGEDVFVMTESRPLGQLLLLRIWHDNSGEGYNTSWYLNYIVFRDVQTGEKFEFIVENWFAVERGDRQIERIIPVADKHTLSDFSHLFSTTGHKTLSNGHLWISVFCRQPRSRFTRCQRVATCAVFLYLSMVTNAMWYQTAPDKPNSGIKIGPFSLGLEEMMYMDNHQHLTLKKISVRKYRRNKPFTLPWWFRLIAWILCIGIIGATVFFLWAYGIQFGATKTKKWLTALVISFVSSVFITQPIKVFLAALILSAVCKKVETDEDDADDDEEDPHLSSDEHWLHDTGAKPRHTKLRHTRELDDYDKTKQARQKEVKSWLIIKELSAYLVFMWLAIIISYGIQDPNAYLMVSTLKSGFVDRKGENGTFLEIKAPEDYWSWLNEVFLEQLRIGRNYADEPPFGQIGFLSDGVNRIMGNSILRQVRIKKDRCEGPITLRNFTKCSGSYTAFVDEDDNNYDIDWEERKNLSEAVTTKNVTLYRAFNYSTAEELTGRVLIGNLDAYGGGGYVYHITETTENVKTDFKLLEDNNWIDYRTRAVLIEFSVYNAQVNLFGVITLLAEFIPGGGIETDYFIDGIQLLSYETNMGYFIMACQITYMMFIISFTITTLKLFCQHRCQYFKSYANTNEFLLILCSCTALGIAIYRFFIVKEVLKIFKATKGSQYINLQTCKFLTDLFSSSIAFSVFFGFLKLINILRFNHNILTLSRTLIRVAKDLWGFGLIIFVVFCAFGFLFYLVFCTTLPAFSTFFGSLKTLVSVSLNRFEFDDYITAQPFLGPLIFFFFAFVMSIILINLLITIIIKSFDNVKRQMRSYRNEAEVLDYFGRQLKNLLNRDSTAIRVPSIDVVSVPDDNVFSDKIDTLMQYVNHVYFDDRLDMSTKNWRYRHKHFNFDSPQIKSIWGTQYCRIALGTMPLFQLVLLHIPIPGLELYRF</sequence>
<evidence type="ECO:0000256" key="8">
    <source>
        <dbReference type="PROSITE-ProRule" id="PRU00152"/>
    </source>
</evidence>
<protein>
    <recommendedName>
        <fullName evidence="12">PLAT domain-containing protein</fullName>
    </recommendedName>
</protein>
<feature type="transmembrane region" description="Helical" evidence="10">
    <location>
        <begin position="2373"/>
        <end position="2393"/>
    </location>
</feature>
<dbReference type="STRING" id="126957.T1ISY4"/>
<dbReference type="InterPro" id="IPR046791">
    <property type="entry name" value="Polycystin_dom"/>
</dbReference>
<dbReference type="FunFam" id="1.10.287.70:FF:000086">
    <property type="entry name" value="Polycystic kidney disease 2"/>
    <property type="match status" value="1"/>
</dbReference>
<evidence type="ECO:0000313" key="14">
    <source>
        <dbReference type="Proteomes" id="UP000014500"/>
    </source>
</evidence>
<evidence type="ECO:0000256" key="5">
    <source>
        <dbReference type="ARBA" id="ARBA00022989"/>
    </source>
</evidence>
<dbReference type="InterPro" id="IPR051223">
    <property type="entry name" value="Polycystin"/>
</dbReference>
<dbReference type="InterPro" id="IPR013122">
    <property type="entry name" value="PKD1_2_channel"/>
</dbReference>
<dbReference type="Gene3D" id="2.60.220.50">
    <property type="match status" value="1"/>
</dbReference>
<feature type="transmembrane region" description="Helical" evidence="10">
    <location>
        <begin position="2413"/>
        <end position="2435"/>
    </location>
</feature>
<evidence type="ECO:0000256" key="6">
    <source>
        <dbReference type="ARBA" id="ARBA00023136"/>
    </source>
</evidence>
<evidence type="ECO:0000313" key="13">
    <source>
        <dbReference type="EnsemblMetazoa" id="SMAR004221-PA"/>
    </source>
</evidence>
<keyword evidence="3 10" id="KW-0812">Transmembrane</keyword>
<dbReference type="PANTHER" id="PTHR10877:SF150">
    <property type="entry name" value="REJ DOMAIN-CONTAINING PROTEIN"/>
    <property type="match status" value="1"/>
</dbReference>
<feature type="transmembrane region" description="Helical" evidence="10">
    <location>
        <begin position="2285"/>
        <end position="2306"/>
    </location>
</feature>
<feature type="signal peptide" evidence="11">
    <location>
        <begin position="1"/>
        <end position="29"/>
    </location>
</feature>
<dbReference type="InterPro" id="IPR002859">
    <property type="entry name" value="PKD/REJ-like"/>
</dbReference>
<keyword evidence="4 11" id="KW-0732">Signal</keyword>
<dbReference type="InterPro" id="IPR000203">
    <property type="entry name" value="GPS"/>
</dbReference>
<dbReference type="Pfam" id="PF02010">
    <property type="entry name" value="REJ"/>
    <property type="match status" value="2"/>
</dbReference>
<proteinExistence type="inferred from homology"/>
<feature type="transmembrane region" description="Helical" evidence="10">
    <location>
        <begin position="2326"/>
        <end position="2344"/>
    </location>
</feature>
<accession>T1ISY4</accession>
<feature type="compositionally biased region" description="Basic and acidic residues" evidence="9">
    <location>
        <begin position="1973"/>
        <end position="1985"/>
    </location>
</feature>
<dbReference type="GO" id="GO:0005262">
    <property type="term" value="F:calcium channel activity"/>
    <property type="evidence" value="ECO:0007669"/>
    <property type="project" value="TreeGrafter"/>
</dbReference>
<dbReference type="EMBL" id="JH431449">
    <property type="status" value="NOT_ANNOTATED_CDS"/>
    <property type="molecule type" value="Genomic_DNA"/>
</dbReference>
<feature type="transmembrane region" description="Helical" evidence="10">
    <location>
        <begin position="1639"/>
        <end position="1659"/>
    </location>
</feature>
<feature type="transmembrane region" description="Helical" evidence="10">
    <location>
        <begin position="1889"/>
        <end position="1913"/>
    </location>
</feature>
<dbReference type="GO" id="GO:0050982">
    <property type="term" value="P:detection of mechanical stimulus"/>
    <property type="evidence" value="ECO:0007669"/>
    <property type="project" value="TreeGrafter"/>
</dbReference>
<dbReference type="Proteomes" id="UP000014500">
    <property type="component" value="Unassembled WGS sequence"/>
</dbReference>
<evidence type="ECO:0000256" key="7">
    <source>
        <dbReference type="ARBA" id="ARBA00023180"/>
    </source>
</evidence>
<evidence type="ECO:0000259" key="12">
    <source>
        <dbReference type="PROSITE" id="PS50095"/>
    </source>
</evidence>
<reference evidence="13" key="2">
    <citation type="submission" date="2015-02" db="UniProtKB">
        <authorList>
            <consortium name="EnsemblMetazoa"/>
        </authorList>
    </citation>
    <scope>IDENTIFICATION</scope>
</reference>
<reference evidence="14" key="1">
    <citation type="submission" date="2011-05" db="EMBL/GenBank/DDBJ databases">
        <authorList>
            <person name="Richards S.R."/>
            <person name="Qu J."/>
            <person name="Jiang H."/>
            <person name="Jhangiani S.N."/>
            <person name="Agravi P."/>
            <person name="Goodspeed R."/>
            <person name="Gross S."/>
            <person name="Mandapat C."/>
            <person name="Jackson L."/>
            <person name="Mathew T."/>
            <person name="Pu L."/>
            <person name="Thornton R."/>
            <person name="Saada N."/>
            <person name="Wilczek-Boney K.B."/>
            <person name="Lee S."/>
            <person name="Kovar C."/>
            <person name="Wu Y."/>
            <person name="Scherer S.E."/>
            <person name="Worley K.C."/>
            <person name="Muzny D.M."/>
            <person name="Gibbs R."/>
        </authorList>
    </citation>
    <scope>NUCLEOTIDE SEQUENCE</scope>
    <source>
        <strain evidence="14">Brora</strain>
    </source>
</reference>
<dbReference type="SMART" id="SM00303">
    <property type="entry name" value="GPS"/>
    <property type="match status" value="1"/>
</dbReference>
<comment type="subcellular location">
    <subcellularLocation>
        <location evidence="1">Membrane</location>
        <topology evidence="1">Multi-pass membrane protein</topology>
    </subcellularLocation>
</comment>
<feature type="chain" id="PRO_5004579505" description="PLAT domain-containing protein" evidence="11">
    <location>
        <begin position="30"/>
        <end position="2628"/>
    </location>
</feature>
<feature type="transmembrane region" description="Helical" evidence="10">
    <location>
        <begin position="2475"/>
        <end position="2497"/>
    </location>
</feature>
<dbReference type="EnsemblMetazoa" id="SMAR004221-RA">
    <property type="protein sequence ID" value="SMAR004221-PA"/>
    <property type="gene ID" value="SMAR004221"/>
</dbReference>